<comment type="caution">
    <text evidence="2">The sequence shown here is derived from an EMBL/GenBank/DDBJ whole genome shotgun (WGS) entry which is preliminary data.</text>
</comment>
<dbReference type="InterPro" id="IPR042267">
    <property type="entry name" value="VTC_sf"/>
</dbReference>
<feature type="domain" description="VTC" evidence="1">
    <location>
        <begin position="27"/>
        <end position="227"/>
    </location>
</feature>
<evidence type="ECO:0000313" key="3">
    <source>
        <dbReference type="Proteomes" id="UP000076586"/>
    </source>
</evidence>
<proteinExistence type="predicted"/>
<dbReference type="STRING" id="681398.PJIAN_1715"/>
<protein>
    <submittedName>
        <fullName evidence="2">VTC domain-containing protein</fullName>
    </submittedName>
</protein>
<gene>
    <name evidence="2" type="ORF">PJIAN_1715</name>
</gene>
<dbReference type="Gene3D" id="3.20.100.30">
    <property type="entry name" value="VTC, catalytic tunnel domain"/>
    <property type="match status" value="1"/>
</dbReference>
<dbReference type="InterPro" id="IPR018966">
    <property type="entry name" value="VTC_domain"/>
</dbReference>
<dbReference type="Proteomes" id="UP000076586">
    <property type="component" value="Unassembled WGS sequence"/>
</dbReference>
<dbReference type="OrthoDB" id="148766at2"/>
<organism evidence="2 3">
    <name type="scientific">Paludibacter jiangxiensis</name>
    <dbReference type="NCBI Taxonomy" id="681398"/>
    <lineage>
        <taxon>Bacteria</taxon>
        <taxon>Pseudomonadati</taxon>
        <taxon>Bacteroidota</taxon>
        <taxon>Bacteroidia</taxon>
        <taxon>Bacteroidales</taxon>
        <taxon>Paludibacteraceae</taxon>
        <taxon>Paludibacter</taxon>
    </lineage>
</organism>
<keyword evidence="3" id="KW-1185">Reference proteome</keyword>
<dbReference type="EMBL" id="BDCR01000001">
    <property type="protein sequence ID" value="GAT62124.1"/>
    <property type="molecule type" value="Genomic_DNA"/>
</dbReference>
<evidence type="ECO:0000313" key="2">
    <source>
        <dbReference type="EMBL" id="GAT62124.1"/>
    </source>
</evidence>
<dbReference type="RefSeq" id="WP_068702058.1">
    <property type="nucleotide sequence ID" value="NZ_BDCR01000001.1"/>
</dbReference>
<dbReference type="CDD" id="cd07750">
    <property type="entry name" value="PolyPPase_VTC_like"/>
    <property type="match status" value="1"/>
</dbReference>
<dbReference type="AlphaFoldDB" id="A0A170YWA7"/>
<sequence>MNAISDSLKLFEPICLSEMDKVRLLDRTDTKYIFHIGQLQDILLQSQPKYKVLTIGGQQYGHYETRYLDTPDYSLYTNHHNGRGNRYKIRFRTYVDSDQSFFEIKFKSNKGRTVKSRMKLNESRCFLSEEISGFLENETALKAESLNEAIQINYNRITLVNKSLTERLTIDFDMTYQINQETHSFPNLVIAEVKQGKNGRSPFRSLMQDEHIQCLSISKYCLGIASFVPDVKTNSFKSKLLYVNKLSNLNAT</sequence>
<reference evidence="3" key="2">
    <citation type="journal article" date="2017" name="Genome Announc.">
        <title>Draft genome sequence of Paludibacter jiangxiensis NM7(T), a propionate-producing fermentative bacterium.</title>
        <authorList>
            <person name="Qiu Y.-L."/>
            <person name="Tourlousse D.M."/>
            <person name="Matsuura N."/>
            <person name="Ohashi A."/>
            <person name="Sekiguchi Y."/>
        </authorList>
    </citation>
    <scope>NUCLEOTIDE SEQUENCE [LARGE SCALE GENOMIC DNA]</scope>
    <source>
        <strain evidence="3">NM7</strain>
    </source>
</reference>
<reference evidence="3" key="1">
    <citation type="submission" date="2016-04" db="EMBL/GenBank/DDBJ databases">
        <title>Draft genome sequence of Paludibacter jiangxiensis strain NM7.</title>
        <authorList>
            <person name="Qiu Y."/>
            <person name="Matsuura N."/>
            <person name="Ohashi A."/>
            <person name="Tourlousse M.D."/>
            <person name="Sekiguchi Y."/>
        </authorList>
    </citation>
    <scope>NUCLEOTIDE SEQUENCE [LARGE SCALE GENOMIC DNA]</scope>
    <source>
        <strain evidence="3">NM7</strain>
    </source>
</reference>
<accession>A0A170YWA7</accession>
<evidence type="ECO:0000259" key="1">
    <source>
        <dbReference type="Pfam" id="PF09359"/>
    </source>
</evidence>
<dbReference type="Pfam" id="PF09359">
    <property type="entry name" value="VTC"/>
    <property type="match status" value="1"/>
</dbReference>
<dbReference type="GO" id="GO:0006799">
    <property type="term" value="P:polyphosphate biosynthetic process"/>
    <property type="evidence" value="ECO:0007669"/>
    <property type="project" value="UniProtKB-ARBA"/>
</dbReference>
<name>A0A170YWA7_9BACT</name>